<dbReference type="RefSeq" id="XP_013335124.1">
    <property type="nucleotide sequence ID" value="XM_013479670.1"/>
</dbReference>
<feature type="non-terminal residue" evidence="1">
    <location>
        <position position="155"/>
    </location>
</feature>
<name>U6M5X5_EIMMA</name>
<dbReference type="GeneID" id="25339093"/>
<protein>
    <submittedName>
        <fullName evidence="1">Chromosome III, complete sequence, related</fullName>
    </submittedName>
</protein>
<sequence>MAAQGAGFSRISDDHIASVIRDSDEWAFVEYMIQINTRTSRVKLLHAWHLSPLPVVNQFERRTTRRLVVYSFVDASMLDEENSIQDVARRGFKIGPRGMKFILGNFSLQGIPLLRGGPKDAPDPFTLPSCGLQMHRHGDVLMLHGHALVIKMLAT</sequence>
<accession>U6M5X5</accession>
<dbReference type="VEuPathDB" id="ToxoDB:EMWEY_00051070"/>
<keyword evidence="2" id="KW-1185">Reference proteome</keyword>
<gene>
    <name evidence="1" type="ORF">EMWEY_00051070</name>
</gene>
<proteinExistence type="predicted"/>
<dbReference type="EMBL" id="HG719668">
    <property type="protein sequence ID" value="CDJ58478.1"/>
    <property type="molecule type" value="Genomic_DNA"/>
</dbReference>
<reference evidence="1" key="1">
    <citation type="submission" date="2013-10" db="EMBL/GenBank/DDBJ databases">
        <title>Genomic analysis of the causative agents of coccidiosis in chickens.</title>
        <authorList>
            <person name="Reid A.J."/>
            <person name="Blake D."/>
            <person name="Billington K."/>
            <person name="Browne H."/>
            <person name="Dunn M."/>
            <person name="Hung S."/>
            <person name="Kawahara F."/>
            <person name="Miranda-Saavedra D."/>
            <person name="Mourier T."/>
            <person name="Nagra H."/>
            <person name="Otto T.D."/>
            <person name="Rawlings N."/>
            <person name="Sanchez A."/>
            <person name="Sanders M."/>
            <person name="Subramaniam C."/>
            <person name="Tay Y."/>
            <person name="Dear P."/>
            <person name="Doerig C."/>
            <person name="Gruber A."/>
            <person name="Parkinson J."/>
            <person name="Shirley M."/>
            <person name="Wan K.L."/>
            <person name="Berriman M."/>
            <person name="Tomley F."/>
            <person name="Pain A."/>
        </authorList>
    </citation>
    <scope>NUCLEOTIDE SEQUENCE [LARGE SCALE GENOMIC DNA]</scope>
    <source>
        <strain evidence="1">Weybridge</strain>
    </source>
</reference>
<reference evidence="1" key="2">
    <citation type="submission" date="2013-10" db="EMBL/GenBank/DDBJ databases">
        <authorList>
            <person name="Aslett M."/>
        </authorList>
    </citation>
    <scope>NUCLEOTIDE SEQUENCE [LARGE SCALE GENOMIC DNA]</scope>
    <source>
        <strain evidence="1">Weybridge</strain>
    </source>
</reference>
<dbReference type="OrthoDB" id="346573at2759"/>
<dbReference type="Proteomes" id="UP000030763">
    <property type="component" value="Unassembled WGS sequence"/>
</dbReference>
<dbReference type="AlphaFoldDB" id="U6M5X5"/>
<evidence type="ECO:0000313" key="2">
    <source>
        <dbReference type="Proteomes" id="UP000030763"/>
    </source>
</evidence>
<organism evidence="1 2">
    <name type="scientific">Eimeria maxima</name>
    <name type="common">Coccidian parasite</name>
    <dbReference type="NCBI Taxonomy" id="5804"/>
    <lineage>
        <taxon>Eukaryota</taxon>
        <taxon>Sar</taxon>
        <taxon>Alveolata</taxon>
        <taxon>Apicomplexa</taxon>
        <taxon>Conoidasida</taxon>
        <taxon>Coccidia</taxon>
        <taxon>Eucoccidiorida</taxon>
        <taxon>Eimeriorina</taxon>
        <taxon>Eimeriidae</taxon>
        <taxon>Eimeria</taxon>
    </lineage>
</organism>
<evidence type="ECO:0000313" key="1">
    <source>
        <dbReference type="EMBL" id="CDJ58478.1"/>
    </source>
</evidence>